<dbReference type="Proteomes" id="UP000284202">
    <property type="component" value="Unassembled WGS sequence"/>
</dbReference>
<dbReference type="SUPFAM" id="SSF47616">
    <property type="entry name" value="GST C-terminal domain-like"/>
    <property type="match status" value="1"/>
</dbReference>
<evidence type="ECO:0000313" key="3">
    <source>
        <dbReference type="Proteomes" id="UP000284202"/>
    </source>
</evidence>
<accession>A0A418ST89</accession>
<dbReference type="PROSITE" id="PS50405">
    <property type="entry name" value="GST_CTER"/>
    <property type="match status" value="1"/>
</dbReference>
<protein>
    <submittedName>
        <fullName evidence="2">Glutathione S-transferase family protein</fullName>
    </submittedName>
</protein>
<keyword evidence="3" id="KW-1185">Reference proteome</keyword>
<dbReference type="InterPro" id="IPR004045">
    <property type="entry name" value="Glutathione_S-Trfase_N"/>
</dbReference>
<dbReference type="InterPro" id="IPR040079">
    <property type="entry name" value="Glutathione_S-Trfase"/>
</dbReference>
<sequence length="280" mass="31822">MVEEAQRLGQGDQKSGLTPTLYGPCIVAGPEWESYTFCTRHQRGRFRFAGASQRRTALILYDAKQPGPNPAVVRLFVHERQGLQFDVELIDLAGLENRKPAYRNTINARGEVPALRLDNDRIITEITAICGYFDEIAEGDRRLFGDTPEHRAEIHMWTRRAYLEIILPFVTWWRGTDAAEEAYRGHRLLMPEARRSHRLLADQGLNQLDDDLEGKTFLAGDDLTMADVMLYGFMGTNVATGEISWLNVPQRPNIAAWFDRMAAREASQKMMTALPARVEN</sequence>
<dbReference type="PANTHER" id="PTHR44051">
    <property type="entry name" value="GLUTATHIONE S-TRANSFERASE-RELATED"/>
    <property type="match status" value="1"/>
</dbReference>
<dbReference type="InterPro" id="IPR010987">
    <property type="entry name" value="Glutathione-S-Trfase_C-like"/>
</dbReference>
<dbReference type="Gene3D" id="1.20.1050.10">
    <property type="match status" value="1"/>
</dbReference>
<dbReference type="Pfam" id="PF00043">
    <property type="entry name" value="GST_C"/>
    <property type="match status" value="1"/>
</dbReference>
<keyword evidence="2" id="KW-0808">Transferase</keyword>
<proteinExistence type="predicted"/>
<dbReference type="EMBL" id="QZCG01000009">
    <property type="protein sequence ID" value="RJE84195.1"/>
    <property type="molecule type" value="Genomic_DNA"/>
</dbReference>
<gene>
    <name evidence="2" type="ORF">D3P04_14460</name>
</gene>
<dbReference type="Pfam" id="PF13409">
    <property type="entry name" value="GST_N_2"/>
    <property type="match status" value="1"/>
</dbReference>
<dbReference type="InterPro" id="IPR036249">
    <property type="entry name" value="Thioredoxin-like_sf"/>
</dbReference>
<evidence type="ECO:0000259" key="1">
    <source>
        <dbReference type="PROSITE" id="PS50405"/>
    </source>
</evidence>
<dbReference type="InterPro" id="IPR004046">
    <property type="entry name" value="GST_C"/>
</dbReference>
<dbReference type="GO" id="GO:0016740">
    <property type="term" value="F:transferase activity"/>
    <property type="evidence" value="ECO:0007669"/>
    <property type="project" value="UniProtKB-KW"/>
</dbReference>
<dbReference type="SFLD" id="SFLDS00019">
    <property type="entry name" value="Glutathione_Transferase_(cytos"/>
    <property type="match status" value="1"/>
</dbReference>
<evidence type="ECO:0000313" key="2">
    <source>
        <dbReference type="EMBL" id="RJE84195.1"/>
    </source>
</evidence>
<dbReference type="Gene3D" id="3.40.30.10">
    <property type="entry name" value="Glutaredoxin"/>
    <property type="match status" value="1"/>
</dbReference>
<dbReference type="PANTHER" id="PTHR44051:SF8">
    <property type="entry name" value="GLUTATHIONE S-TRANSFERASE GSTA"/>
    <property type="match status" value="1"/>
</dbReference>
<feature type="domain" description="GST C-terminal" evidence="1">
    <location>
        <begin position="147"/>
        <end position="280"/>
    </location>
</feature>
<dbReference type="InterPro" id="IPR036282">
    <property type="entry name" value="Glutathione-S-Trfase_C_sf"/>
</dbReference>
<organism evidence="2 3">
    <name type="scientific">Paracoccus onubensis</name>
    <dbReference type="NCBI Taxonomy" id="1675788"/>
    <lineage>
        <taxon>Bacteria</taxon>
        <taxon>Pseudomonadati</taxon>
        <taxon>Pseudomonadota</taxon>
        <taxon>Alphaproteobacteria</taxon>
        <taxon>Rhodobacterales</taxon>
        <taxon>Paracoccaceae</taxon>
        <taxon>Paracoccus</taxon>
    </lineage>
</organism>
<dbReference type="AlphaFoldDB" id="A0A418ST89"/>
<reference evidence="3" key="1">
    <citation type="submission" date="2018-09" db="EMBL/GenBank/DDBJ databases">
        <title>Acidovorax cavernicola nov. sp. isolated from Gruta de las Maravillas (Aracena, Spain).</title>
        <authorList>
            <person name="Jurado V."/>
            <person name="Gutierrez-Patricio S."/>
            <person name="Gonzalez-Pimentel J.L."/>
            <person name="Miller A.Z."/>
            <person name="Laiz L."/>
            <person name="Saiz-Jimenez C."/>
        </authorList>
    </citation>
    <scope>NUCLEOTIDE SEQUENCE [LARGE SCALE GENOMIC DNA]</scope>
    <source>
        <strain evidence="3">1011MAR3C25</strain>
    </source>
</reference>
<name>A0A418ST89_9RHOB</name>
<dbReference type="SUPFAM" id="SSF52833">
    <property type="entry name" value="Thioredoxin-like"/>
    <property type="match status" value="1"/>
</dbReference>
<comment type="caution">
    <text evidence="2">The sequence shown here is derived from an EMBL/GenBank/DDBJ whole genome shotgun (WGS) entry which is preliminary data.</text>
</comment>
<dbReference type="OrthoDB" id="9794721at2"/>
<dbReference type="SFLD" id="SFLDG00358">
    <property type="entry name" value="Main_(cytGST)"/>
    <property type="match status" value="1"/>
</dbReference>